<protein>
    <submittedName>
        <fullName evidence="5">Transcriptional regulator, GntR family</fullName>
    </submittedName>
</protein>
<dbReference type="SMART" id="SM00866">
    <property type="entry name" value="UTRA"/>
    <property type="match status" value="1"/>
</dbReference>
<dbReference type="GO" id="GO:0003677">
    <property type="term" value="F:DNA binding"/>
    <property type="evidence" value="ECO:0007669"/>
    <property type="project" value="UniProtKB-KW"/>
</dbReference>
<dbReference type="InterPro" id="IPR000524">
    <property type="entry name" value="Tscrpt_reg_HTH_GntR"/>
</dbReference>
<dbReference type="SMART" id="SM00345">
    <property type="entry name" value="HTH_GNTR"/>
    <property type="match status" value="1"/>
</dbReference>
<dbReference type="CDD" id="cd07377">
    <property type="entry name" value="WHTH_GntR"/>
    <property type="match status" value="1"/>
</dbReference>
<evidence type="ECO:0000256" key="2">
    <source>
        <dbReference type="ARBA" id="ARBA00023125"/>
    </source>
</evidence>
<dbReference type="PANTHER" id="PTHR44846:SF17">
    <property type="entry name" value="GNTR-FAMILY TRANSCRIPTIONAL REGULATOR"/>
    <property type="match status" value="1"/>
</dbReference>
<dbReference type="GO" id="GO:0045892">
    <property type="term" value="P:negative regulation of DNA-templated transcription"/>
    <property type="evidence" value="ECO:0007669"/>
    <property type="project" value="TreeGrafter"/>
</dbReference>
<dbReference type="AlphaFoldDB" id="A0A1H0W7N2"/>
<reference evidence="5" key="1">
    <citation type="submission" date="2016-10" db="EMBL/GenBank/DDBJ databases">
        <authorList>
            <person name="de Groot N.N."/>
        </authorList>
    </citation>
    <scope>NUCLEOTIDE SEQUENCE [LARGE SCALE GENOMIC DNA]</scope>
    <source>
        <strain evidence="5">IBRC-M 10655</strain>
    </source>
</reference>
<keyword evidence="6" id="KW-1185">Reference proteome</keyword>
<dbReference type="Proteomes" id="UP000199651">
    <property type="component" value="Unassembled WGS sequence"/>
</dbReference>
<dbReference type="EMBL" id="FNJB01000018">
    <property type="protein sequence ID" value="SDP86782.1"/>
    <property type="molecule type" value="Genomic_DNA"/>
</dbReference>
<evidence type="ECO:0000259" key="4">
    <source>
        <dbReference type="PROSITE" id="PS50949"/>
    </source>
</evidence>
<dbReference type="GO" id="GO:0003700">
    <property type="term" value="F:DNA-binding transcription factor activity"/>
    <property type="evidence" value="ECO:0007669"/>
    <property type="project" value="InterPro"/>
</dbReference>
<dbReference type="InterPro" id="IPR036390">
    <property type="entry name" value="WH_DNA-bd_sf"/>
</dbReference>
<evidence type="ECO:0000256" key="1">
    <source>
        <dbReference type="ARBA" id="ARBA00023015"/>
    </source>
</evidence>
<dbReference type="PANTHER" id="PTHR44846">
    <property type="entry name" value="MANNOSYL-D-GLYCERATE TRANSPORT/METABOLISM SYSTEM REPRESSOR MNGR-RELATED"/>
    <property type="match status" value="1"/>
</dbReference>
<dbReference type="InterPro" id="IPR011663">
    <property type="entry name" value="UTRA"/>
</dbReference>
<dbReference type="InterPro" id="IPR028978">
    <property type="entry name" value="Chorismate_lyase_/UTRA_dom_sf"/>
</dbReference>
<dbReference type="Gene3D" id="3.40.1410.10">
    <property type="entry name" value="Chorismate lyase-like"/>
    <property type="match status" value="1"/>
</dbReference>
<organism evidence="5 6">
    <name type="scientific">Actinokineospora alba</name>
    <dbReference type="NCBI Taxonomy" id="504798"/>
    <lineage>
        <taxon>Bacteria</taxon>
        <taxon>Bacillati</taxon>
        <taxon>Actinomycetota</taxon>
        <taxon>Actinomycetes</taxon>
        <taxon>Pseudonocardiales</taxon>
        <taxon>Pseudonocardiaceae</taxon>
        <taxon>Actinokineospora</taxon>
    </lineage>
</organism>
<keyword evidence="3" id="KW-0804">Transcription</keyword>
<dbReference type="PROSITE" id="PS50949">
    <property type="entry name" value="HTH_GNTR"/>
    <property type="match status" value="1"/>
</dbReference>
<gene>
    <name evidence="5" type="ORF">SAMN05192558_11872</name>
</gene>
<dbReference type="Gene3D" id="1.10.10.10">
    <property type="entry name" value="Winged helix-like DNA-binding domain superfamily/Winged helix DNA-binding domain"/>
    <property type="match status" value="1"/>
</dbReference>
<dbReference type="PRINTS" id="PR00035">
    <property type="entry name" value="HTHGNTR"/>
</dbReference>
<sequence length="259" mass="28218">MNKLVGAGLDRKSHTPLWSQLHADLLRRVGLGEFDDAFPGELALAAEYEVSRNTVREALRRLRADGVVVAGRGQQPRIGKATGIAQPLGALYSLFASVRASGMDQRSTVRILDVRADALVAVRLGLEESTPLLYLERLRLAGAEPLAVDRVWLPYSVAAALRTVDFTHTSLYHELDTRCGVRLTGGQEHIRAVVPTPAEQRLLEIPPGVAALAIDRTGTADGQPVEWRHTLVRGDRFSVVADFSARSGYQLLDVRAGKT</sequence>
<dbReference type="Pfam" id="PF07702">
    <property type="entry name" value="UTRA"/>
    <property type="match status" value="1"/>
</dbReference>
<dbReference type="Pfam" id="PF00392">
    <property type="entry name" value="GntR"/>
    <property type="match status" value="1"/>
</dbReference>
<dbReference type="OrthoDB" id="3194402at2"/>
<keyword evidence="2" id="KW-0238">DNA-binding</keyword>
<dbReference type="SUPFAM" id="SSF64288">
    <property type="entry name" value="Chorismate lyase-like"/>
    <property type="match status" value="1"/>
</dbReference>
<keyword evidence="1" id="KW-0805">Transcription regulation</keyword>
<feature type="domain" description="HTH gntR-type" evidence="4">
    <location>
        <begin position="11"/>
        <end position="81"/>
    </location>
</feature>
<proteinExistence type="predicted"/>
<evidence type="ECO:0000256" key="3">
    <source>
        <dbReference type="ARBA" id="ARBA00023163"/>
    </source>
</evidence>
<evidence type="ECO:0000313" key="5">
    <source>
        <dbReference type="EMBL" id="SDP86782.1"/>
    </source>
</evidence>
<name>A0A1H0W7N2_9PSEU</name>
<dbReference type="InterPro" id="IPR050679">
    <property type="entry name" value="Bact_HTH_transcr_reg"/>
</dbReference>
<dbReference type="RefSeq" id="WP_091383605.1">
    <property type="nucleotide sequence ID" value="NZ_FNDV01000017.1"/>
</dbReference>
<accession>A0A1H0W7N2</accession>
<dbReference type="STRING" id="504798.SAMN05421871_11772"/>
<evidence type="ECO:0000313" key="6">
    <source>
        <dbReference type="Proteomes" id="UP000199651"/>
    </source>
</evidence>
<dbReference type="InterPro" id="IPR036388">
    <property type="entry name" value="WH-like_DNA-bd_sf"/>
</dbReference>
<dbReference type="SUPFAM" id="SSF46785">
    <property type="entry name" value="Winged helix' DNA-binding domain"/>
    <property type="match status" value="1"/>
</dbReference>